<evidence type="ECO:0000256" key="1">
    <source>
        <dbReference type="ARBA" id="ARBA00004141"/>
    </source>
</evidence>
<dbReference type="InterPro" id="IPR002657">
    <property type="entry name" value="BilAc:Na_symport/Acr3"/>
</dbReference>
<dbReference type="Gene3D" id="1.20.1530.20">
    <property type="match status" value="1"/>
</dbReference>
<dbReference type="InterPro" id="IPR038770">
    <property type="entry name" value="Na+/solute_symporter_sf"/>
</dbReference>
<dbReference type="GO" id="GO:0016020">
    <property type="term" value="C:membrane"/>
    <property type="evidence" value="ECO:0007669"/>
    <property type="project" value="UniProtKB-SubCell"/>
</dbReference>
<accession>A0A7K1XW85</accession>
<name>A0A7K1XW85_9SPHI</name>
<reference evidence="6 7" key="1">
    <citation type="submission" date="2019-11" db="EMBL/GenBank/DDBJ databases">
        <title>Pedobacter sp. HMF7056 Genome sequencing and assembly.</title>
        <authorList>
            <person name="Kang H."/>
            <person name="Kim H."/>
            <person name="Joh K."/>
        </authorList>
    </citation>
    <scope>NUCLEOTIDE SEQUENCE [LARGE SCALE GENOMIC DNA]</scope>
    <source>
        <strain evidence="6 7">HMF7056</strain>
    </source>
</reference>
<feature type="transmembrane region" description="Helical" evidence="5">
    <location>
        <begin position="208"/>
        <end position="228"/>
    </location>
</feature>
<evidence type="ECO:0000256" key="3">
    <source>
        <dbReference type="ARBA" id="ARBA00022989"/>
    </source>
</evidence>
<comment type="caution">
    <text evidence="6">The sequence shown here is derived from an EMBL/GenBank/DDBJ whole genome shotgun (WGS) entry which is preliminary data.</text>
</comment>
<feature type="transmembrane region" description="Helical" evidence="5">
    <location>
        <begin position="57"/>
        <end position="75"/>
    </location>
</feature>
<dbReference type="Proteomes" id="UP000451233">
    <property type="component" value="Unassembled WGS sequence"/>
</dbReference>
<dbReference type="PANTHER" id="PTHR10361:SF28">
    <property type="entry name" value="P3 PROTEIN-RELATED"/>
    <property type="match status" value="1"/>
</dbReference>
<organism evidence="6 7">
    <name type="scientific">Hufsiella ginkgonis</name>
    <dbReference type="NCBI Taxonomy" id="2695274"/>
    <lineage>
        <taxon>Bacteria</taxon>
        <taxon>Pseudomonadati</taxon>
        <taxon>Bacteroidota</taxon>
        <taxon>Sphingobacteriia</taxon>
        <taxon>Sphingobacteriales</taxon>
        <taxon>Sphingobacteriaceae</taxon>
        <taxon>Hufsiella</taxon>
    </lineage>
</organism>
<evidence type="ECO:0000256" key="4">
    <source>
        <dbReference type="ARBA" id="ARBA00023136"/>
    </source>
</evidence>
<feature type="transmembrane region" description="Helical" evidence="5">
    <location>
        <begin position="306"/>
        <end position="325"/>
    </location>
</feature>
<protein>
    <submittedName>
        <fullName evidence="6">Bile acid:sodium symporter family protein</fullName>
    </submittedName>
</protein>
<feature type="transmembrane region" description="Helical" evidence="5">
    <location>
        <begin position="87"/>
        <end position="106"/>
    </location>
</feature>
<feature type="transmembrane region" description="Helical" evidence="5">
    <location>
        <begin position="331"/>
        <end position="355"/>
    </location>
</feature>
<dbReference type="RefSeq" id="WP_160906235.1">
    <property type="nucleotide sequence ID" value="NZ_WVHS01000002.1"/>
</dbReference>
<evidence type="ECO:0000256" key="2">
    <source>
        <dbReference type="ARBA" id="ARBA00022692"/>
    </source>
</evidence>
<keyword evidence="2 5" id="KW-0812">Transmembrane</keyword>
<feature type="transmembrane region" description="Helical" evidence="5">
    <location>
        <begin position="118"/>
        <end position="141"/>
    </location>
</feature>
<evidence type="ECO:0000313" key="6">
    <source>
        <dbReference type="EMBL" id="MXV15230.1"/>
    </source>
</evidence>
<dbReference type="InterPro" id="IPR004710">
    <property type="entry name" value="Bilac:Na_transpt"/>
</dbReference>
<comment type="subcellular location">
    <subcellularLocation>
        <location evidence="1">Membrane</location>
        <topology evidence="1">Multi-pass membrane protein</topology>
    </subcellularLocation>
</comment>
<dbReference type="EMBL" id="WVHS01000002">
    <property type="protein sequence ID" value="MXV15230.1"/>
    <property type="molecule type" value="Genomic_DNA"/>
</dbReference>
<dbReference type="Pfam" id="PF01758">
    <property type="entry name" value="SBF"/>
    <property type="match status" value="1"/>
</dbReference>
<keyword evidence="7" id="KW-1185">Reference proteome</keyword>
<evidence type="ECO:0000313" key="7">
    <source>
        <dbReference type="Proteomes" id="UP000451233"/>
    </source>
</evidence>
<feature type="transmembrane region" description="Helical" evidence="5">
    <location>
        <begin position="31"/>
        <end position="50"/>
    </location>
</feature>
<feature type="transmembrane region" description="Helical" evidence="5">
    <location>
        <begin position="240"/>
        <end position="261"/>
    </location>
</feature>
<dbReference type="AlphaFoldDB" id="A0A7K1XW85"/>
<gene>
    <name evidence="6" type="ORF">GS398_07950</name>
</gene>
<proteinExistence type="predicted"/>
<feature type="transmembrane region" description="Helical" evidence="5">
    <location>
        <begin position="147"/>
        <end position="167"/>
    </location>
</feature>
<keyword evidence="3 5" id="KW-1133">Transmembrane helix</keyword>
<sequence length="427" mass="45877">MNAFRKLCLILAAALLLIFFGGIFTGHTPTIQASGVAIAVFTAIGIWALPALKSYQYTAWIIVAVVVGMTYPGAFLKWGPFDLRNKWLILVIVQLVMFGMGIQMSLRDFSGLAQTGRGVLIGLLCHFTIMPLVGFGLTRIFHFQPEIAAGVILIGSCSSGLASNVMVYIARANLVLSVTVTAMATLAAPFLTPFLMKILAGTLLEVKFLNMMLEIIKIVLVPIGAALLHDYLKTASPKSVKIFGAILSGCVIWLIFLPLGLWETLSANLSEPAVHSAEIFGFLAGAVAAGALYHWCSTRFRKLDDLMPYVSMFGIVYFTTVTTAAGHDDLLTVGMILFLASVFHNAAGYFFGYWLGRAFGMDVNSSRTIAFEVGLQNGGMASGLAGSMGKLGTVGLAAAVFSPWMNISGSILANYWRKRPANDATRT</sequence>
<keyword evidence="4 5" id="KW-0472">Membrane</keyword>
<evidence type="ECO:0000256" key="5">
    <source>
        <dbReference type="SAM" id="Phobius"/>
    </source>
</evidence>
<feature type="transmembrane region" description="Helical" evidence="5">
    <location>
        <begin position="273"/>
        <end position="294"/>
    </location>
</feature>
<feature type="transmembrane region" description="Helical" evidence="5">
    <location>
        <begin position="174"/>
        <end position="196"/>
    </location>
</feature>
<dbReference type="PANTHER" id="PTHR10361">
    <property type="entry name" value="SODIUM-BILE ACID COTRANSPORTER"/>
    <property type="match status" value="1"/>
</dbReference>